<dbReference type="Proteomes" id="UP000712281">
    <property type="component" value="Unassembled WGS sequence"/>
</dbReference>
<organism evidence="1 2">
    <name type="scientific">Brassica cretica</name>
    <name type="common">Mustard</name>
    <dbReference type="NCBI Taxonomy" id="69181"/>
    <lineage>
        <taxon>Eukaryota</taxon>
        <taxon>Viridiplantae</taxon>
        <taxon>Streptophyta</taxon>
        <taxon>Embryophyta</taxon>
        <taxon>Tracheophyta</taxon>
        <taxon>Spermatophyta</taxon>
        <taxon>Magnoliopsida</taxon>
        <taxon>eudicotyledons</taxon>
        <taxon>Gunneridae</taxon>
        <taxon>Pentapetalae</taxon>
        <taxon>rosids</taxon>
        <taxon>malvids</taxon>
        <taxon>Brassicales</taxon>
        <taxon>Brassicaceae</taxon>
        <taxon>Brassiceae</taxon>
        <taxon>Brassica</taxon>
    </lineage>
</organism>
<evidence type="ECO:0000313" key="1">
    <source>
        <dbReference type="EMBL" id="KAF2534983.1"/>
    </source>
</evidence>
<dbReference type="EMBL" id="QGKW02002228">
    <property type="protein sequence ID" value="KAF2534983.1"/>
    <property type="molecule type" value="Genomic_DNA"/>
</dbReference>
<dbReference type="AlphaFoldDB" id="A0A8S9FM52"/>
<proteinExistence type="predicted"/>
<protein>
    <submittedName>
        <fullName evidence="1">Uncharacterized protein</fullName>
    </submittedName>
</protein>
<name>A0A8S9FM52_BRACR</name>
<accession>A0A8S9FM52</accession>
<gene>
    <name evidence="1" type="ORF">F2Q68_00020647</name>
</gene>
<evidence type="ECO:0000313" key="2">
    <source>
        <dbReference type="Proteomes" id="UP000712281"/>
    </source>
</evidence>
<sequence length="252" mass="28858">MRHTASFGELDQLASPPTCFYRKISTETPIETKQNAFQSEFNRERKGRALGKWSNCPTRQMGDLDDSFGPTRRTGRLDDSFGPTFPVRVGYGKAEHLPWQVKDRSEGVLRSFSEISLKGKYREFAEYVTIESKLEFLRNFRDKIRCPPEVEADGFCPQRNVVPYSVPKKKGRLVGLGRRTRSVPPSSAPPPFVDPEVLTAQLKDKDDRISLLETQMAAQQAGYEAQRRLNQQMMEMMQMMYPNEVFPNVPDP</sequence>
<reference evidence="1" key="1">
    <citation type="submission" date="2019-12" db="EMBL/GenBank/DDBJ databases">
        <title>Genome sequencing and annotation of Brassica cretica.</title>
        <authorList>
            <person name="Studholme D.J."/>
            <person name="Sarris P.F."/>
        </authorList>
    </citation>
    <scope>NUCLEOTIDE SEQUENCE</scope>
    <source>
        <strain evidence="1">PFS-001/15</strain>
        <tissue evidence="1">Leaf</tissue>
    </source>
</reference>
<comment type="caution">
    <text evidence="1">The sequence shown here is derived from an EMBL/GenBank/DDBJ whole genome shotgun (WGS) entry which is preliminary data.</text>
</comment>